<dbReference type="Proteomes" id="UP000010556">
    <property type="component" value="Unassembled WGS sequence"/>
</dbReference>
<sequence length="118" mass="12892">MDMGRGIVIATGRPVDCLPLVVSARHSDCSNACPLVVSACQSDCSNVCPLVTPDEGAWTSVYAAVTPDLEGVGGRYLYNEKDTRSLALTYDPHLQQELWARSCQMTGVRDRTRDPFLE</sequence>
<name>L5MI69_MYODS</name>
<reference evidence="2" key="1">
    <citation type="journal article" date="2013" name="Science">
        <title>Comparative analysis of bat genomes provides insight into the evolution of flight and immunity.</title>
        <authorList>
            <person name="Zhang G."/>
            <person name="Cowled C."/>
            <person name="Shi Z."/>
            <person name="Huang Z."/>
            <person name="Bishop-Lilly K.A."/>
            <person name="Fang X."/>
            <person name="Wynne J.W."/>
            <person name="Xiong Z."/>
            <person name="Baker M.L."/>
            <person name="Zhao W."/>
            <person name="Tachedjian M."/>
            <person name="Zhu Y."/>
            <person name="Zhou P."/>
            <person name="Jiang X."/>
            <person name="Ng J."/>
            <person name="Yang L."/>
            <person name="Wu L."/>
            <person name="Xiao J."/>
            <person name="Feng Y."/>
            <person name="Chen Y."/>
            <person name="Sun X."/>
            <person name="Zhang Y."/>
            <person name="Marsh G.A."/>
            <person name="Crameri G."/>
            <person name="Broder C.C."/>
            <person name="Frey K.G."/>
            <person name="Wang L.F."/>
            <person name="Wang J."/>
        </authorList>
    </citation>
    <scope>NUCLEOTIDE SEQUENCE [LARGE SCALE GENOMIC DNA]</scope>
</reference>
<keyword evidence="2" id="KW-1185">Reference proteome</keyword>
<dbReference type="EMBL" id="KB099673">
    <property type="protein sequence ID" value="ELK38061.1"/>
    <property type="molecule type" value="Genomic_DNA"/>
</dbReference>
<gene>
    <name evidence="1" type="ORF">MDA_GLEAN10000680</name>
</gene>
<protein>
    <submittedName>
        <fullName evidence="1">Dehydrogenase/reductase SDR family member on chromosome X</fullName>
    </submittedName>
</protein>
<evidence type="ECO:0000313" key="1">
    <source>
        <dbReference type="EMBL" id="ELK38061.1"/>
    </source>
</evidence>
<proteinExistence type="predicted"/>
<dbReference type="AlphaFoldDB" id="L5MI69"/>
<evidence type="ECO:0000313" key="2">
    <source>
        <dbReference type="Proteomes" id="UP000010556"/>
    </source>
</evidence>
<organism evidence="1 2">
    <name type="scientific">Myotis davidii</name>
    <name type="common">David's myotis</name>
    <dbReference type="NCBI Taxonomy" id="225400"/>
    <lineage>
        <taxon>Eukaryota</taxon>
        <taxon>Metazoa</taxon>
        <taxon>Chordata</taxon>
        <taxon>Craniata</taxon>
        <taxon>Vertebrata</taxon>
        <taxon>Euteleostomi</taxon>
        <taxon>Mammalia</taxon>
        <taxon>Eutheria</taxon>
        <taxon>Laurasiatheria</taxon>
        <taxon>Chiroptera</taxon>
        <taxon>Yangochiroptera</taxon>
        <taxon>Vespertilionidae</taxon>
        <taxon>Myotis</taxon>
    </lineage>
</organism>
<dbReference type="Gene3D" id="3.40.50.720">
    <property type="entry name" value="NAD(P)-binding Rossmann-like Domain"/>
    <property type="match status" value="1"/>
</dbReference>
<accession>L5MI69</accession>